<dbReference type="RefSeq" id="XP_001881694.1">
    <property type="nucleotide sequence ID" value="XM_001881659.1"/>
</dbReference>
<dbReference type="InParanoid" id="B0DCI6"/>
<dbReference type="Proteomes" id="UP000001194">
    <property type="component" value="Unassembled WGS sequence"/>
</dbReference>
<dbReference type="HOGENOM" id="CLU_2184426_0_0_1"/>
<feature type="region of interest" description="Disordered" evidence="1">
    <location>
        <begin position="24"/>
        <end position="45"/>
    </location>
</feature>
<name>B0DCI6_LACBS</name>
<proteinExistence type="predicted"/>
<keyword evidence="3" id="KW-1185">Reference proteome</keyword>
<protein>
    <submittedName>
        <fullName evidence="2">Predicted protein</fullName>
    </submittedName>
</protein>
<dbReference type="EMBL" id="DS547103">
    <property type="protein sequence ID" value="EDR07905.1"/>
    <property type="molecule type" value="Genomic_DNA"/>
</dbReference>
<sequence>MVIGKHRCLIWSSSTVHVSFVQQHPSCFPSDDDNPVSSDDDDARRRRIIKVPRRQRRCGNQTVNDEYIRTNTDVFIVCRHSLTTACADSPPHPPASTNGDNSNEDDTIW</sequence>
<feature type="compositionally biased region" description="Acidic residues" evidence="1">
    <location>
        <begin position="30"/>
        <end position="41"/>
    </location>
</feature>
<dbReference type="KEGG" id="lbc:LACBIDRAFT_298233"/>
<dbReference type="AlphaFoldDB" id="B0DCI6"/>
<reference evidence="2 3" key="1">
    <citation type="journal article" date="2008" name="Nature">
        <title>The genome of Laccaria bicolor provides insights into mycorrhizal symbiosis.</title>
        <authorList>
            <person name="Martin F."/>
            <person name="Aerts A."/>
            <person name="Ahren D."/>
            <person name="Brun A."/>
            <person name="Danchin E.G.J."/>
            <person name="Duchaussoy F."/>
            <person name="Gibon J."/>
            <person name="Kohler A."/>
            <person name="Lindquist E."/>
            <person name="Pereda V."/>
            <person name="Salamov A."/>
            <person name="Shapiro H.J."/>
            <person name="Wuyts J."/>
            <person name="Blaudez D."/>
            <person name="Buee M."/>
            <person name="Brokstein P."/>
            <person name="Canbaeck B."/>
            <person name="Cohen D."/>
            <person name="Courty P.E."/>
            <person name="Coutinho P.M."/>
            <person name="Delaruelle C."/>
            <person name="Detter J.C."/>
            <person name="Deveau A."/>
            <person name="DiFazio S."/>
            <person name="Duplessis S."/>
            <person name="Fraissinet-Tachet L."/>
            <person name="Lucic E."/>
            <person name="Frey-Klett P."/>
            <person name="Fourrey C."/>
            <person name="Feussner I."/>
            <person name="Gay G."/>
            <person name="Grimwood J."/>
            <person name="Hoegger P.J."/>
            <person name="Jain P."/>
            <person name="Kilaru S."/>
            <person name="Labbe J."/>
            <person name="Lin Y.C."/>
            <person name="Legue V."/>
            <person name="Le Tacon F."/>
            <person name="Marmeisse R."/>
            <person name="Melayah D."/>
            <person name="Montanini B."/>
            <person name="Muratet M."/>
            <person name="Nehls U."/>
            <person name="Niculita-Hirzel H."/>
            <person name="Oudot-Le Secq M.P."/>
            <person name="Peter M."/>
            <person name="Quesneville H."/>
            <person name="Rajashekar B."/>
            <person name="Reich M."/>
            <person name="Rouhier N."/>
            <person name="Schmutz J."/>
            <person name="Yin T."/>
            <person name="Chalot M."/>
            <person name="Henrissat B."/>
            <person name="Kuees U."/>
            <person name="Lucas S."/>
            <person name="Van de Peer Y."/>
            <person name="Podila G.K."/>
            <person name="Polle A."/>
            <person name="Pukkila P.J."/>
            <person name="Richardson P.M."/>
            <person name="Rouze P."/>
            <person name="Sanders I.R."/>
            <person name="Stajich J.E."/>
            <person name="Tunlid A."/>
            <person name="Tuskan G."/>
            <person name="Grigoriev I.V."/>
        </authorList>
    </citation>
    <scope>NUCLEOTIDE SEQUENCE [LARGE SCALE GENOMIC DNA]</scope>
    <source>
        <strain evidence="3">S238N-H82 / ATCC MYA-4686</strain>
    </source>
</reference>
<evidence type="ECO:0000313" key="3">
    <source>
        <dbReference type="Proteomes" id="UP000001194"/>
    </source>
</evidence>
<feature type="region of interest" description="Disordered" evidence="1">
    <location>
        <begin position="85"/>
        <end position="109"/>
    </location>
</feature>
<organism evidence="3">
    <name type="scientific">Laccaria bicolor (strain S238N-H82 / ATCC MYA-4686)</name>
    <name type="common">Bicoloured deceiver</name>
    <name type="synonym">Laccaria laccata var. bicolor</name>
    <dbReference type="NCBI Taxonomy" id="486041"/>
    <lineage>
        <taxon>Eukaryota</taxon>
        <taxon>Fungi</taxon>
        <taxon>Dikarya</taxon>
        <taxon>Basidiomycota</taxon>
        <taxon>Agaricomycotina</taxon>
        <taxon>Agaricomycetes</taxon>
        <taxon>Agaricomycetidae</taxon>
        <taxon>Agaricales</taxon>
        <taxon>Agaricineae</taxon>
        <taxon>Hydnangiaceae</taxon>
        <taxon>Laccaria</taxon>
    </lineage>
</organism>
<dbReference type="GeneID" id="6077062"/>
<gene>
    <name evidence="2" type="ORF">LACBIDRAFT_298233</name>
</gene>
<evidence type="ECO:0000256" key="1">
    <source>
        <dbReference type="SAM" id="MobiDB-lite"/>
    </source>
</evidence>
<accession>B0DCI6</accession>
<evidence type="ECO:0000313" key="2">
    <source>
        <dbReference type="EMBL" id="EDR07905.1"/>
    </source>
</evidence>